<dbReference type="Pfam" id="PF13563">
    <property type="entry name" value="2_5_RNA_ligase2"/>
    <property type="match status" value="1"/>
</dbReference>
<dbReference type="Gene3D" id="3.90.1140.10">
    <property type="entry name" value="Cyclic phosphodiesterase"/>
    <property type="match status" value="1"/>
</dbReference>
<dbReference type="OrthoDB" id="793003at2"/>
<evidence type="ECO:0000313" key="1">
    <source>
        <dbReference type="EMBL" id="PSL26324.1"/>
    </source>
</evidence>
<dbReference type="SUPFAM" id="SSF55144">
    <property type="entry name" value="LigT-like"/>
    <property type="match status" value="1"/>
</dbReference>
<name>A0A2P8FX82_9BACT</name>
<dbReference type="Proteomes" id="UP000240978">
    <property type="component" value="Unassembled WGS sequence"/>
</dbReference>
<gene>
    <name evidence="1" type="ORF">CLV42_11135</name>
</gene>
<protein>
    <submittedName>
        <fullName evidence="1">2'-5' RNA ligase superfamily protein</fullName>
    </submittedName>
</protein>
<accession>A0A2P8FX82</accession>
<dbReference type="RefSeq" id="WP_106604289.1">
    <property type="nucleotide sequence ID" value="NZ_PYGK01000011.1"/>
</dbReference>
<dbReference type="AlphaFoldDB" id="A0A2P8FX82"/>
<keyword evidence="1" id="KW-0436">Ligase</keyword>
<reference evidence="1 2" key="1">
    <citation type="submission" date="2018-03" db="EMBL/GenBank/DDBJ databases">
        <title>Genomic Encyclopedia of Archaeal and Bacterial Type Strains, Phase II (KMG-II): from individual species to whole genera.</title>
        <authorList>
            <person name="Goeker M."/>
        </authorList>
    </citation>
    <scope>NUCLEOTIDE SEQUENCE [LARGE SCALE GENOMIC DNA]</scope>
    <source>
        <strain evidence="1 2">DSM 18107</strain>
    </source>
</reference>
<proteinExistence type="predicted"/>
<sequence length="166" mass="19296">MSSIQIVTLQMEEAYQTHFNALRELYFPAHANYLDAHITLFYHLPLLEPAIAATLQEVVQRGPIRLTVEGIINFGKGVAYRLVSDELQILHQQLQKAFDPWLIKQDRQPLRPHITVQNKVTAFKAQYVHQALLHDFVPFEIMAIGLQTWRYLHGPWKALATYPFHK</sequence>
<comment type="caution">
    <text evidence="1">The sequence shown here is derived from an EMBL/GenBank/DDBJ whole genome shotgun (WGS) entry which is preliminary data.</text>
</comment>
<organism evidence="1 2">
    <name type="scientific">Chitinophaga ginsengisoli</name>
    <dbReference type="NCBI Taxonomy" id="363837"/>
    <lineage>
        <taxon>Bacteria</taxon>
        <taxon>Pseudomonadati</taxon>
        <taxon>Bacteroidota</taxon>
        <taxon>Chitinophagia</taxon>
        <taxon>Chitinophagales</taxon>
        <taxon>Chitinophagaceae</taxon>
        <taxon>Chitinophaga</taxon>
    </lineage>
</organism>
<dbReference type="EMBL" id="PYGK01000011">
    <property type="protein sequence ID" value="PSL26324.1"/>
    <property type="molecule type" value="Genomic_DNA"/>
</dbReference>
<dbReference type="GO" id="GO:0016874">
    <property type="term" value="F:ligase activity"/>
    <property type="evidence" value="ECO:0007669"/>
    <property type="project" value="UniProtKB-KW"/>
</dbReference>
<evidence type="ECO:0000313" key="2">
    <source>
        <dbReference type="Proteomes" id="UP000240978"/>
    </source>
</evidence>
<keyword evidence="2" id="KW-1185">Reference proteome</keyword>
<dbReference type="InterPro" id="IPR009097">
    <property type="entry name" value="Cyclic_Pdiesterase"/>
</dbReference>